<evidence type="ECO:0000313" key="2">
    <source>
        <dbReference type="Proteomes" id="UP001205560"/>
    </source>
</evidence>
<dbReference type="PIRSF" id="PIRSF035170">
    <property type="entry name" value="HD_phosphohydro"/>
    <property type="match status" value="1"/>
</dbReference>
<name>A0ABT2A622_9BURK</name>
<accession>A0ABT2A622</accession>
<gene>
    <name evidence="1" type="ORF">NX782_10425</name>
</gene>
<comment type="caution">
    <text evidence="1">The sequence shown here is derived from an EMBL/GenBank/DDBJ whole genome shotgun (WGS) entry which is preliminary data.</text>
</comment>
<evidence type="ECO:0000313" key="1">
    <source>
        <dbReference type="EMBL" id="MCS0589619.1"/>
    </source>
</evidence>
<dbReference type="Gene3D" id="1.10.3210.10">
    <property type="entry name" value="Hypothetical protein af1432"/>
    <property type="match status" value="1"/>
</dbReference>
<protein>
    <recommendedName>
        <fullName evidence="3">N-methyl-D-aspartate receptor NMDAR2C subunit</fullName>
    </recommendedName>
</protein>
<dbReference type="InterPro" id="IPR009218">
    <property type="entry name" value="HD_phosphohydro"/>
</dbReference>
<evidence type="ECO:0008006" key="3">
    <source>
        <dbReference type="Google" id="ProtNLM"/>
    </source>
</evidence>
<dbReference type="PANTHER" id="PTHR21174">
    <property type="match status" value="1"/>
</dbReference>
<dbReference type="PANTHER" id="PTHR21174:SF0">
    <property type="entry name" value="HD PHOSPHOHYDROLASE FAMILY PROTEIN-RELATED"/>
    <property type="match status" value="1"/>
</dbReference>
<organism evidence="1 2">
    <name type="scientific">Massilia norwichensis</name>
    <dbReference type="NCBI Taxonomy" id="1442366"/>
    <lineage>
        <taxon>Bacteria</taxon>
        <taxon>Pseudomonadati</taxon>
        <taxon>Pseudomonadota</taxon>
        <taxon>Betaproteobacteria</taxon>
        <taxon>Burkholderiales</taxon>
        <taxon>Oxalobacteraceae</taxon>
        <taxon>Telluria group</taxon>
        <taxon>Massilia</taxon>
    </lineage>
</organism>
<dbReference type="SUPFAM" id="SSF109604">
    <property type="entry name" value="HD-domain/PDEase-like"/>
    <property type="match status" value="1"/>
</dbReference>
<proteinExistence type="predicted"/>
<dbReference type="RefSeq" id="WP_258845381.1">
    <property type="nucleotide sequence ID" value="NZ_JANUGX010000010.1"/>
</dbReference>
<reference evidence="1 2" key="1">
    <citation type="submission" date="2022-08" db="EMBL/GenBank/DDBJ databases">
        <title>Reclassification of Massilia species as members of the genera Telluria, Duganella, Pseudoduganella, Mokoshia gen. nov. and Zemynaea gen. nov. using orthogonal and non-orthogonal genome-based approaches.</title>
        <authorList>
            <person name="Bowman J.P."/>
        </authorList>
    </citation>
    <scope>NUCLEOTIDE SEQUENCE [LARGE SCALE GENOMIC DNA]</scope>
    <source>
        <strain evidence="1 2">LMG 28164</strain>
    </source>
</reference>
<dbReference type="Proteomes" id="UP001205560">
    <property type="component" value="Unassembled WGS sequence"/>
</dbReference>
<dbReference type="EMBL" id="JANUGX010000010">
    <property type="protein sequence ID" value="MCS0589619.1"/>
    <property type="molecule type" value="Genomic_DNA"/>
</dbReference>
<keyword evidence="2" id="KW-1185">Reference proteome</keyword>
<sequence length="207" mass="23660">MEHWDARWRRTWQDLALPLPESKHASGLADLLARYREPQRHYHTLQHLGESFAVLDSLLHTAAQPGELALALWFHDAIHDVRRHDNEQRSAELALACLAAVGATPPLMRRVWELILATRHHEAASDPDLAILLDADLAILGAPRVRFAEYEDQVRTEYAHVPQDAWAEGRAKVLHRFLARPRIYTTPAIFTRLEDQARTNLRCSLAI</sequence>